<feature type="domain" description="Heterokaryon incompatibility" evidence="1">
    <location>
        <begin position="82"/>
        <end position="230"/>
    </location>
</feature>
<dbReference type="HOGENOM" id="CLU_002639_7_2_1"/>
<dbReference type="Proteomes" id="UP000028524">
    <property type="component" value="Unassembled WGS sequence"/>
</dbReference>
<protein>
    <recommendedName>
        <fullName evidence="1">Heterokaryon incompatibility domain-containing protein</fullName>
    </recommendedName>
</protein>
<dbReference type="InParanoid" id="A0A084R0H7"/>
<dbReference type="PANTHER" id="PTHR33112">
    <property type="entry name" value="DOMAIN PROTEIN, PUTATIVE-RELATED"/>
    <property type="match status" value="1"/>
</dbReference>
<evidence type="ECO:0000313" key="2">
    <source>
        <dbReference type="EMBL" id="KFA69712.1"/>
    </source>
</evidence>
<evidence type="ECO:0000313" key="3">
    <source>
        <dbReference type="Proteomes" id="UP000028524"/>
    </source>
</evidence>
<organism evidence="2 3">
    <name type="scientific">Stachybotrys chlorohalonatus (strain IBT 40285)</name>
    <dbReference type="NCBI Taxonomy" id="1283841"/>
    <lineage>
        <taxon>Eukaryota</taxon>
        <taxon>Fungi</taxon>
        <taxon>Dikarya</taxon>
        <taxon>Ascomycota</taxon>
        <taxon>Pezizomycotina</taxon>
        <taxon>Sordariomycetes</taxon>
        <taxon>Hypocreomycetidae</taxon>
        <taxon>Hypocreales</taxon>
        <taxon>Stachybotryaceae</taxon>
        <taxon>Stachybotrys</taxon>
    </lineage>
</organism>
<sequence>PSEIPNGPVPDNQTQIGFPVLPARDDPRHFALLRAWLERCDKEHKCHSDKGKLPTRLLDIGDRDATSILTLVSGQKISDRKFVALSHCWGATLPGKVPSYCTTKENIGDRETEFLITDLPVTFQDAIEVTRQLGLRYIWIDSLCIIQGKEGDWEKEAKSMEDVYTSAYCTLAATSAVDSSKKLLERTINSEYICIRDNTGRRVYICTNPADFDTDVERAQLNTRAWVMQERLLSCRTIHFGTNQTYWECGEGVYCEDLTKLTRRGLSSPTDRAVALSGLAARIATALNCKAEYGYGAFGFFLHRSLLWQRTDLQKKRIQYETGKEVPSWSWMAYEGGIRFIQFAEIPFGGFEVFKYLRFAQEDTRDDEEKKVLLTKVWAFKGCFLNREATLEGTRCVLGLSGAKRGWIMFDGKEPMFDGEEDLHMQRAVVIAEARSSKSPDDNGRPNGREYHILVVEQREGNKYERVGIGRIQQDCVTLQDADVFII</sequence>
<dbReference type="STRING" id="1283841.A0A084R0H7"/>
<keyword evidence="3" id="KW-1185">Reference proteome</keyword>
<dbReference type="OMA" id="VYASAYC"/>
<dbReference type="PANTHER" id="PTHR33112:SF10">
    <property type="entry name" value="TOL"/>
    <property type="match status" value="1"/>
</dbReference>
<dbReference type="Pfam" id="PF06985">
    <property type="entry name" value="HET"/>
    <property type="match status" value="1"/>
</dbReference>
<dbReference type="AlphaFoldDB" id="A0A084R0H7"/>
<dbReference type="InterPro" id="IPR010730">
    <property type="entry name" value="HET"/>
</dbReference>
<gene>
    <name evidence="2" type="ORF">S40285_09675</name>
</gene>
<evidence type="ECO:0000259" key="1">
    <source>
        <dbReference type="Pfam" id="PF06985"/>
    </source>
</evidence>
<dbReference type="EMBL" id="KL659376">
    <property type="protein sequence ID" value="KFA69712.1"/>
    <property type="molecule type" value="Genomic_DNA"/>
</dbReference>
<reference evidence="2 3" key="1">
    <citation type="journal article" date="2014" name="BMC Genomics">
        <title>Comparative genome sequencing reveals chemotype-specific gene clusters in the toxigenic black mold Stachybotrys.</title>
        <authorList>
            <person name="Semeiks J."/>
            <person name="Borek D."/>
            <person name="Otwinowski Z."/>
            <person name="Grishin N.V."/>
        </authorList>
    </citation>
    <scope>NUCLEOTIDE SEQUENCE [LARGE SCALE GENOMIC DNA]</scope>
    <source>
        <strain evidence="2 3">IBT 40285</strain>
    </source>
</reference>
<feature type="non-terminal residue" evidence="2">
    <location>
        <position position="1"/>
    </location>
</feature>
<proteinExistence type="predicted"/>
<name>A0A084R0H7_STAC4</name>
<accession>A0A084R0H7</accession>
<dbReference type="OrthoDB" id="5125733at2759"/>